<reference evidence="1" key="2">
    <citation type="submission" date="2021-10" db="EMBL/GenBank/DDBJ databases">
        <title>Phylogenomics reveals ancestral predisposition of the termite-cultivated fungus Termitomyces towards a domesticated lifestyle.</title>
        <authorList>
            <person name="Auxier B."/>
            <person name="Grum-Grzhimaylo A."/>
            <person name="Cardenas M.E."/>
            <person name="Lodge J.D."/>
            <person name="Laessoe T."/>
            <person name="Pedersen O."/>
            <person name="Smith M.E."/>
            <person name="Kuyper T.W."/>
            <person name="Franco-Molano E.A."/>
            <person name="Baroni T.J."/>
            <person name="Aanen D.K."/>
        </authorList>
    </citation>
    <scope>NUCLEOTIDE SEQUENCE</scope>
    <source>
        <strain evidence="1">D49</strain>
    </source>
</reference>
<dbReference type="OrthoDB" id="3064601at2759"/>
<dbReference type="EMBL" id="JABCKI010002146">
    <property type="protein sequence ID" value="KAG5647118.1"/>
    <property type="molecule type" value="Genomic_DNA"/>
</dbReference>
<keyword evidence="2" id="KW-1185">Reference proteome</keyword>
<evidence type="ECO:0000313" key="2">
    <source>
        <dbReference type="Proteomes" id="UP000717328"/>
    </source>
</evidence>
<dbReference type="PANTHER" id="PTHR33266:SF1">
    <property type="entry name" value="F-BOX DOMAIN-CONTAINING PROTEIN"/>
    <property type="match status" value="1"/>
</dbReference>
<proteinExistence type="predicted"/>
<gene>
    <name evidence="1" type="ORF">H0H81_007897</name>
</gene>
<dbReference type="Proteomes" id="UP000717328">
    <property type="component" value="Unassembled WGS sequence"/>
</dbReference>
<organism evidence="1 2">
    <name type="scientific">Sphagnurus paluster</name>
    <dbReference type="NCBI Taxonomy" id="117069"/>
    <lineage>
        <taxon>Eukaryota</taxon>
        <taxon>Fungi</taxon>
        <taxon>Dikarya</taxon>
        <taxon>Basidiomycota</taxon>
        <taxon>Agaricomycotina</taxon>
        <taxon>Agaricomycetes</taxon>
        <taxon>Agaricomycetidae</taxon>
        <taxon>Agaricales</taxon>
        <taxon>Tricholomatineae</taxon>
        <taxon>Lyophyllaceae</taxon>
        <taxon>Sphagnurus</taxon>
    </lineage>
</organism>
<dbReference type="AlphaFoldDB" id="A0A9P7GEB3"/>
<comment type="caution">
    <text evidence="1">The sequence shown here is derived from an EMBL/GenBank/DDBJ whole genome shotgun (WGS) entry which is preliminary data.</text>
</comment>
<accession>A0A9P7GEB3</accession>
<name>A0A9P7GEB3_9AGAR</name>
<reference evidence="1" key="1">
    <citation type="submission" date="2021-02" db="EMBL/GenBank/DDBJ databases">
        <authorList>
            <person name="Nieuwenhuis M."/>
            <person name="Van De Peppel L.J.J."/>
        </authorList>
    </citation>
    <scope>NUCLEOTIDE SEQUENCE</scope>
    <source>
        <strain evidence="1">D49</strain>
    </source>
</reference>
<evidence type="ECO:0000313" key="1">
    <source>
        <dbReference type="EMBL" id="KAG5647118.1"/>
    </source>
</evidence>
<sequence length="201" mass="22840">MAFYAVLEDLELRDDFLEKKKLSTLSETSKKEIAAAFTTFISDQDLGPIVELSVELSWNSDFIGDTAALMAHVRKYYHSQNPSYYGRFLTIVQSSGMGKSRLLDQLSKEYFTILLNLREDGSKGYPPADVDLRNFLLNKVPSNAKDSERYLFYFMVALFETTHTVVQEKLEGAQGYTDTAAKFRLLLTQGQTIIRNFTGNL</sequence>
<protein>
    <submittedName>
        <fullName evidence="1">Uncharacterized protein</fullName>
    </submittedName>
</protein>
<dbReference type="PANTHER" id="PTHR33266">
    <property type="entry name" value="CHROMOSOME 15, WHOLE GENOME SHOTGUN SEQUENCE"/>
    <property type="match status" value="1"/>
</dbReference>